<dbReference type="Proteomes" id="UP000031668">
    <property type="component" value="Unassembled WGS sequence"/>
</dbReference>
<accession>A0A0C2ITY7</accession>
<proteinExistence type="predicted"/>
<feature type="transmembrane region" description="Helical" evidence="1">
    <location>
        <begin position="39"/>
        <end position="59"/>
    </location>
</feature>
<name>A0A0C2ITY7_THEKT</name>
<dbReference type="AlphaFoldDB" id="A0A0C2ITY7"/>
<keyword evidence="1" id="KW-0812">Transmembrane</keyword>
<protein>
    <submittedName>
        <fullName evidence="2">Uncharacterized protein</fullName>
    </submittedName>
</protein>
<organism evidence="2 3">
    <name type="scientific">Thelohanellus kitauei</name>
    <name type="common">Myxosporean</name>
    <dbReference type="NCBI Taxonomy" id="669202"/>
    <lineage>
        <taxon>Eukaryota</taxon>
        <taxon>Metazoa</taxon>
        <taxon>Cnidaria</taxon>
        <taxon>Myxozoa</taxon>
        <taxon>Myxosporea</taxon>
        <taxon>Bivalvulida</taxon>
        <taxon>Platysporina</taxon>
        <taxon>Myxobolidae</taxon>
        <taxon>Thelohanellus</taxon>
    </lineage>
</organism>
<keyword evidence="1" id="KW-0472">Membrane</keyword>
<keyword evidence="1" id="KW-1133">Transmembrane helix</keyword>
<evidence type="ECO:0000313" key="2">
    <source>
        <dbReference type="EMBL" id="KII60292.1"/>
    </source>
</evidence>
<comment type="caution">
    <text evidence="2">The sequence shown here is derived from an EMBL/GenBank/DDBJ whole genome shotgun (WGS) entry which is preliminary data.</text>
</comment>
<reference evidence="2 3" key="1">
    <citation type="journal article" date="2014" name="Genome Biol. Evol.">
        <title>The genome of the myxosporean Thelohanellus kitauei shows adaptations to nutrient acquisition within its fish host.</title>
        <authorList>
            <person name="Yang Y."/>
            <person name="Xiong J."/>
            <person name="Zhou Z."/>
            <person name="Huo F."/>
            <person name="Miao W."/>
            <person name="Ran C."/>
            <person name="Liu Y."/>
            <person name="Zhang J."/>
            <person name="Feng J."/>
            <person name="Wang M."/>
            <person name="Wang M."/>
            <person name="Wang L."/>
            <person name="Yao B."/>
        </authorList>
    </citation>
    <scope>NUCLEOTIDE SEQUENCE [LARGE SCALE GENOMIC DNA]</scope>
    <source>
        <strain evidence="2">Wuqing</strain>
    </source>
</reference>
<gene>
    <name evidence="2" type="ORF">RF11_15390</name>
</gene>
<evidence type="ECO:0000313" key="3">
    <source>
        <dbReference type="Proteomes" id="UP000031668"/>
    </source>
</evidence>
<evidence type="ECO:0000256" key="1">
    <source>
        <dbReference type="SAM" id="Phobius"/>
    </source>
</evidence>
<keyword evidence="3" id="KW-1185">Reference proteome</keyword>
<sequence length="106" mass="12024">MKILRMVLNRLKADPSRDLNSYPAVYMGPVKTHFRSERAIVTVVFITLLAIVLFIALMIKCWENHWCCFGPRRPSLVTENIQISLINEHGDVGPSQETNDACKSPP</sequence>
<dbReference type="EMBL" id="JWZT01005709">
    <property type="protein sequence ID" value="KII60292.1"/>
    <property type="molecule type" value="Genomic_DNA"/>
</dbReference>